<evidence type="ECO:0000256" key="1">
    <source>
        <dbReference type="ARBA" id="ARBA00001678"/>
    </source>
</evidence>
<dbReference type="Proteomes" id="UP000027195">
    <property type="component" value="Unassembled WGS sequence"/>
</dbReference>
<evidence type="ECO:0000256" key="3">
    <source>
        <dbReference type="ARBA" id="ARBA00005641"/>
    </source>
</evidence>
<dbReference type="HOGENOM" id="CLU_031603_3_0_1"/>
<comment type="similarity">
    <text evidence="3">Belongs to the glycosyl hydrolase 5 (cellulase A) family.</text>
</comment>
<evidence type="ECO:0000256" key="2">
    <source>
        <dbReference type="ARBA" id="ARBA00004613"/>
    </source>
</evidence>
<evidence type="ECO:0000313" key="11">
    <source>
        <dbReference type="Proteomes" id="UP000027195"/>
    </source>
</evidence>
<keyword evidence="11" id="KW-1185">Reference proteome</keyword>
<proteinExistence type="inferred from homology"/>
<protein>
    <recommendedName>
        <fullName evidence="4">mannan endo-1,4-beta-mannosidase</fullName>
        <ecNumber evidence="4">3.2.1.78</ecNumber>
    </recommendedName>
</protein>
<dbReference type="InterPro" id="IPR001547">
    <property type="entry name" value="Glyco_hydro_5"/>
</dbReference>
<comment type="subcellular location">
    <subcellularLocation>
        <location evidence="2">Secreted</location>
    </subcellularLocation>
</comment>
<evidence type="ECO:0000256" key="5">
    <source>
        <dbReference type="ARBA" id="ARBA00022525"/>
    </source>
</evidence>
<name>A0A067MAZ6_BOTB1</name>
<dbReference type="GO" id="GO:0016985">
    <property type="term" value="F:mannan endo-1,4-beta-mannosidase activity"/>
    <property type="evidence" value="ECO:0007669"/>
    <property type="project" value="UniProtKB-EC"/>
</dbReference>
<dbReference type="PANTHER" id="PTHR31451:SF39">
    <property type="entry name" value="MANNAN ENDO-1,4-BETA-MANNOSIDASE 1"/>
    <property type="match status" value="1"/>
</dbReference>
<keyword evidence="5" id="KW-0964">Secreted</keyword>
<organism evidence="10 11">
    <name type="scientific">Botryobasidium botryosum (strain FD-172 SS1)</name>
    <dbReference type="NCBI Taxonomy" id="930990"/>
    <lineage>
        <taxon>Eukaryota</taxon>
        <taxon>Fungi</taxon>
        <taxon>Dikarya</taxon>
        <taxon>Basidiomycota</taxon>
        <taxon>Agaricomycotina</taxon>
        <taxon>Agaricomycetes</taxon>
        <taxon>Cantharellales</taxon>
        <taxon>Botryobasidiaceae</taxon>
        <taxon>Botryobasidium</taxon>
    </lineage>
</organism>
<evidence type="ECO:0000256" key="4">
    <source>
        <dbReference type="ARBA" id="ARBA00012706"/>
    </source>
</evidence>
<evidence type="ECO:0000256" key="7">
    <source>
        <dbReference type="ARBA" id="ARBA00022801"/>
    </source>
</evidence>
<dbReference type="PANTHER" id="PTHR31451">
    <property type="match status" value="1"/>
</dbReference>
<evidence type="ECO:0000256" key="8">
    <source>
        <dbReference type="ARBA" id="ARBA00023295"/>
    </source>
</evidence>
<dbReference type="EC" id="3.2.1.78" evidence="4"/>
<keyword evidence="8" id="KW-0326">Glycosidase</keyword>
<sequence>MALAILPFVYASETNVKRNNEPSFVTTKNNQFFLDGKPFPFTAANAYWMHQLDDVDLENTFSSIGASGLKVITTLAYDDVVDEPPPFGAPYFQLFQGDTITLNEAGLQRLDAVVNLAEHYELKLMLTLTGNWFPSTKGVKNPKPHGFLSNSYGGADVYVQQLSTSGFHDSFYTDPTIINAFKDYVKTIVTRYVNSTAIFSWQIMDDPQCASTLPASPSCTAQTLATWHDDIYNFIKSIDCNHLVGTGDTWFYNEAAPVYPTKRGVDGLDARGSGETLIDLAKRGGASLRASLARALNIARISTRAVPAMDWGGSQLVTQPGVGGMSYRRGDPTQQAIDSGTAFIGQQAANAATWGIPIMLTGFGAVSQSSVAFFTPRNSSTVVVPPPGSYIPTDQEQGQIYTAWLAETRNKGFGGAVLYQWNQTCLAKVGANPIIINENSPNDGYTASPEALAAVELNAQLQA</sequence>
<dbReference type="GO" id="GO:0046355">
    <property type="term" value="P:mannan catabolic process"/>
    <property type="evidence" value="ECO:0007669"/>
    <property type="project" value="UniProtKB-ARBA"/>
</dbReference>
<gene>
    <name evidence="10" type="ORF">BOTBODRAFT_57230</name>
</gene>
<evidence type="ECO:0000313" key="10">
    <source>
        <dbReference type="EMBL" id="KDQ11825.1"/>
    </source>
</evidence>
<dbReference type="OrthoDB" id="406631at2759"/>
<dbReference type="Pfam" id="PF26410">
    <property type="entry name" value="GH5_mannosidase"/>
    <property type="match status" value="1"/>
</dbReference>
<dbReference type="STRING" id="930990.A0A067MAZ6"/>
<dbReference type="Gene3D" id="3.20.20.80">
    <property type="entry name" value="Glycosidases"/>
    <property type="match status" value="1"/>
</dbReference>
<dbReference type="SUPFAM" id="SSF51445">
    <property type="entry name" value="(Trans)glycosidases"/>
    <property type="match status" value="1"/>
</dbReference>
<reference evidence="11" key="1">
    <citation type="journal article" date="2014" name="Proc. Natl. Acad. Sci. U.S.A.">
        <title>Extensive sampling of basidiomycete genomes demonstrates inadequacy of the white-rot/brown-rot paradigm for wood decay fungi.</title>
        <authorList>
            <person name="Riley R."/>
            <person name="Salamov A.A."/>
            <person name="Brown D.W."/>
            <person name="Nagy L.G."/>
            <person name="Floudas D."/>
            <person name="Held B.W."/>
            <person name="Levasseur A."/>
            <person name="Lombard V."/>
            <person name="Morin E."/>
            <person name="Otillar R."/>
            <person name="Lindquist E.A."/>
            <person name="Sun H."/>
            <person name="LaButti K.M."/>
            <person name="Schmutz J."/>
            <person name="Jabbour D."/>
            <person name="Luo H."/>
            <person name="Baker S.E."/>
            <person name="Pisabarro A.G."/>
            <person name="Walton J.D."/>
            <person name="Blanchette R.A."/>
            <person name="Henrissat B."/>
            <person name="Martin F."/>
            <person name="Cullen D."/>
            <person name="Hibbett D.S."/>
            <person name="Grigoriev I.V."/>
        </authorList>
    </citation>
    <scope>NUCLEOTIDE SEQUENCE [LARGE SCALE GENOMIC DNA]</scope>
    <source>
        <strain evidence="11">FD-172 SS1</strain>
    </source>
</reference>
<comment type="catalytic activity">
    <reaction evidence="1">
        <text>Random hydrolysis of (1-&gt;4)-beta-D-mannosidic linkages in mannans, galactomannans and glucomannans.</text>
        <dbReference type="EC" id="3.2.1.78"/>
    </reaction>
</comment>
<evidence type="ECO:0000256" key="6">
    <source>
        <dbReference type="ARBA" id="ARBA00022729"/>
    </source>
</evidence>
<keyword evidence="7 10" id="KW-0378">Hydrolase</keyword>
<feature type="domain" description="Glycoside hydrolase family 5" evidence="9">
    <location>
        <begin position="23"/>
        <end position="248"/>
    </location>
</feature>
<dbReference type="AlphaFoldDB" id="A0A067MAZ6"/>
<dbReference type="InterPro" id="IPR045053">
    <property type="entry name" value="MAN-like"/>
</dbReference>
<keyword evidence="6" id="KW-0732">Signal</keyword>
<evidence type="ECO:0000259" key="9">
    <source>
        <dbReference type="Pfam" id="PF26410"/>
    </source>
</evidence>
<dbReference type="GO" id="GO:0005576">
    <property type="term" value="C:extracellular region"/>
    <property type="evidence" value="ECO:0007669"/>
    <property type="project" value="UniProtKB-SubCell"/>
</dbReference>
<dbReference type="InterPro" id="IPR017853">
    <property type="entry name" value="GH"/>
</dbReference>
<dbReference type="EMBL" id="KL198055">
    <property type="protein sequence ID" value="KDQ11825.1"/>
    <property type="molecule type" value="Genomic_DNA"/>
</dbReference>
<accession>A0A067MAZ6</accession>
<dbReference type="InParanoid" id="A0A067MAZ6"/>